<keyword evidence="1" id="KW-0732">Signal</keyword>
<feature type="signal peptide" evidence="1">
    <location>
        <begin position="1"/>
        <end position="20"/>
    </location>
</feature>
<accession>A0AAD6X2L3</accession>
<dbReference type="EMBL" id="JARJCM010000096">
    <property type="protein sequence ID" value="KAJ7029889.1"/>
    <property type="molecule type" value="Genomic_DNA"/>
</dbReference>
<sequence>MKSFATILALLSLAFLAASSAVLSPGFVPSCKASDRVLVETRNVTAAGYEIQISTEACSADVLLASHLLKKRQVLNACVTELVPYTCVTNQGIGPLESDCAALEAALPAAIAAAGGPTSFTLPPQFVQEFTLGTCLWAWFNTNPLNGATLQYCYDVLEIHGKNLDLDCITRGDTGGFAIPNNPQLNPVVLAWVFEVLHS</sequence>
<dbReference type="AlphaFoldDB" id="A0AAD6X2L3"/>
<name>A0AAD6X2L3_9AGAR</name>
<protein>
    <submittedName>
        <fullName evidence="2">Uncharacterized protein</fullName>
    </submittedName>
</protein>
<evidence type="ECO:0000313" key="2">
    <source>
        <dbReference type="EMBL" id="KAJ7029889.1"/>
    </source>
</evidence>
<dbReference type="Proteomes" id="UP001218188">
    <property type="component" value="Unassembled WGS sequence"/>
</dbReference>
<evidence type="ECO:0000313" key="3">
    <source>
        <dbReference type="Proteomes" id="UP001218188"/>
    </source>
</evidence>
<comment type="caution">
    <text evidence="2">The sequence shown here is derived from an EMBL/GenBank/DDBJ whole genome shotgun (WGS) entry which is preliminary data.</text>
</comment>
<gene>
    <name evidence="2" type="ORF">C8F04DRAFT_742442</name>
</gene>
<proteinExistence type="predicted"/>
<keyword evidence="3" id="KW-1185">Reference proteome</keyword>
<organism evidence="2 3">
    <name type="scientific">Mycena alexandri</name>
    <dbReference type="NCBI Taxonomy" id="1745969"/>
    <lineage>
        <taxon>Eukaryota</taxon>
        <taxon>Fungi</taxon>
        <taxon>Dikarya</taxon>
        <taxon>Basidiomycota</taxon>
        <taxon>Agaricomycotina</taxon>
        <taxon>Agaricomycetes</taxon>
        <taxon>Agaricomycetidae</taxon>
        <taxon>Agaricales</taxon>
        <taxon>Marasmiineae</taxon>
        <taxon>Mycenaceae</taxon>
        <taxon>Mycena</taxon>
    </lineage>
</organism>
<feature type="chain" id="PRO_5042161097" evidence="1">
    <location>
        <begin position="21"/>
        <end position="199"/>
    </location>
</feature>
<reference evidence="2" key="1">
    <citation type="submission" date="2023-03" db="EMBL/GenBank/DDBJ databases">
        <title>Massive genome expansion in bonnet fungi (Mycena s.s.) driven by repeated elements and novel gene families across ecological guilds.</title>
        <authorList>
            <consortium name="Lawrence Berkeley National Laboratory"/>
            <person name="Harder C.B."/>
            <person name="Miyauchi S."/>
            <person name="Viragh M."/>
            <person name="Kuo A."/>
            <person name="Thoen E."/>
            <person name="Andreopoulos B."/>
            <person name="Lu D."/>
            <person name="Skrede I."/>
            <person name="Drula E."/>
            <person name="Henrissat B."/>
            <person name="Morin E."/>
            <person name="Kohler A."/>
            <person name="Barry K."/>
            <person name="LaButti K."/>
            <person name="Morin E."/>
            <person name="Salamov A."/>
            <person name="Lipzen A."/>
            <person name="Mereny Z."/>
            <person name="Hegedus B."/>
            <person name="Baldrian P."/>
            <person name="Stursova M."/>
            <person name="Weitz H."/>
            <person name="Taylor A."/>
            <person name="Grigoriev I.V."/>
            <person name="Nagy L.G."/>
            <person name="Martin F."/>
            <person name="Kauserud H."/>
        </authorList>
    </citation>
    <scope>NUCLEOTIDE SEQUENCE</scope>
    <source>
        <strain evidence="2">CBHHK200</strain>
    </source>
</reference>
<evidence type="ECO:0000256" key="1">
    <source>
        <dbReference type="SAM" id="SignalP"/>
    </source>
</evidence>